<sequence length="77" mass="8257">MLKKFGILISTFVGLLTALGSGMETPAQSTDLSVRFGTPNLQDQTAISENSQTSLEVWSRRPGRRSRSLPCPACGMG</sequence>
<reference evidence="2" key="1">
    <citation type="submission" date="2021-05" db="EMBL/GenBank/DDBJ databases">
        <authorList>
            <person name="Pietrasiak N."/>
            <person name="Ward R."/>
            <person name="Stajich J.E."/>
            <person name="Kurbessoian T."/>
        </authorList>
    </citation>
    <scope>NUCLEOTIDE SEQUENCE</scope>
    <source>
        <strain evidence="2">CPER-KK1</strain>
    </source>
</reference>
<gene>
    <name evidence="2" type="ORF">KME25_02820</name>
</gene>
<dbReference type="AlphaFoldDB" id="A0A951PHC4"/>
<evidence type="ECO:0000313" key="2">
    <source>
        <dbReference type="EMBL" id="MBW4543371.1"/>
    </source>
</evidence>
<protein>
    <submittedName>
        <fullName evidence="2">Uncharacterized protein</fullName>
    </submittedName>
</protein>
<name>A0A951PHC4_9CYAN</name>
<evidence type="ECO:0000256" key="1">
    <source>
        <dbReference type="SAM" id="MobiDB-lite"/>
    </source>
</evidence>
<dbReference type="EMBL" id="JAHHIF010000003">
    <property type="protein sequence ID" value="MBW4543371.1"/>
    <property type="molecule type" value="Genomic_DNA"/>
</dbReference>
<dbReference type="Proteomes" id="UP000753908">
    <property type="component" value="Unassembled WGS sequence"/>
</dbReference>
<evidence type="ECO:0000313" key="3">
    <source>
        <dbReference type="Proteomes" id="UP000753908"/>
    </source>
</evidence>
<reference evidence="2" key="2">
    <citation type="journal article" date="2022" name="Microbiol. Resour. Announc.">
        <title>Metagenome Sequencing to Explore Phylogenomics of Terrestrial Cyanobacteria.</title>
        <authorList>
            <person name="Ward R.D."/>
            <person name="Stajich J.E."/>
            <person name="Johansen J.R."/>
            <person name="Huntemann M."/>
            <person name="Clum A."/>
            <person name="Foster B."/>
            <person name="Foster B."/>
            <person name="Roux S."/>
            <person name="Palaniappan K."/>
            <person name="Varghese N."/>
            <person name="Mukherjee S."/>
            <person name="Reddy T.B.K."/>
            <person name="Daum C."/>
            <person name="Copeland A."/>
            <person name="Chen I.A."/>
            <person name="Ivanova N.N."/>
            <person name="Kyrpides N.C."/>
            <person name="Shapiro N."/>
            <person name="Eloe-Fadrosh E.A."/>
            <person name="Pietrasiak N."/>
        </authorList>
    </citation>
    <scope>NUCLEOTIDE SEQUENCE</scope>
    <source>
        <strain evidence="2">CPER-KK1</strain>
    </source>
</reference>
<organism evidence="2 3">
    <name type="scientific">Symplocastrum torsivum CPER-KK1</name>
    <dbReference type="NCBI Taxonomy" id="450513"/>
    <lineage>
        <taxon>Bacteria</taxon>
        <taxon>Bacillati</taxon>
        <taxon>Cyanobacteriota</taxon>
        <taxon>Cyanophyceae</taxon>
        <taxon>Oscillatoriophycideae</taxon>
        <taxon>Oscillatoriales</taxon>
        <taxon>Microcoleaceae</taxon>
        <taxon>Symplocastrum</taxon>
    </lineage>
</organism>
<accession>A0A951PHC4</accession>
<proteinExistence type="predicted"/>
<feature type="region of interest" description="Disordered" evidence="1">
    <location>
        <begin position="49"/>
        <end position="77"/>
    </location>
</feature>
<comment type="caution">
    <text evidence="2">The sequence shown here is derived from an EMBL/GenBank/DDBJ whole genome shotgun (WGS) entry which is preliminary data.</text>
</comment>